<reference evidence="2 3" key="1">
    <citation type="journal article" date="2013" name="ISME J.">
        <title>A metabolic model for members of the genus Tetrasphaera involved in enhanced biological phosphorus removal.</title>
        <authorList>
            <person name="Kristiansen R."/>
            <person name="Nguyen H.T.T."/>
            <person name="Saunders A.M."/>
            <person name="Nielsen J.L."/>
            <person name="Wimmer R."/>
            <person name="Le V.Q."/>
            <person name="McIlroy S.J."/>
            <person name="Petrovski S."/>
            <person name="Seviour R.J."/>
            <person name="Calteau A."/>
            <person name="Nielsen K.L."/>
            <person name="Nielsen P.H."/>
        </authorList>
    </citation>
    <scope>NUCLEOTIDE SEQUENCE [LARGE SCALE GENOMIC DNA]</scope>
    <source>
        <strain evidence="2 3">T1-X7</strain>
    </source>
</reference>
<accession>A0A077LWC9</accession>
<proteinExistence type="predicted"/>
<dbReference type="AlphaFoldDB" id="A0A077LWC9"/>
<comment type="caution">
    <text evidence="2">The sequence shown here is derived from an EMBL/GenBank/DDBJ whole genome shotgun (WGS) entry which is preliminary data.</text>
</comment>
<dbReference type="SUPFAM" id="SSF53850">
    <property type="entry name" value="Periplasmic binding protein-like II"/>
    <property type="match status" value="1"/>
</dbReference>
<dbReference type="PANTHER" id="PTHR43649">
    <property type="entry name" value="ARABINOSE-BINDING PROTEIN-RELATED"/>
    <property type="match status" value="1"/>
</dbReference>
<keyword evidence="1" id="KW-0732">Signal</keyword>
<evidence type="ECO:0000313" key="2">
    <source>
        <dbReference type="EMBL" id="CCH76304.1"/>
    </source>
</evidence>
<feature type="chain" id="PRO_5039704251" evidence="1">
    <location>
        <begin position="23"/>
        <end position="438"/>
    </location>
</feature>
<dbReference type="Proteomes" id="UP000035721">
    <property type="component" value="Unassembled WGS sequence"/>
</dbReference>
<dbReference type="InterPro" id="IPR050490">
    <property type="entry name" value="Bact_solute-bd_prot1"/>
</dbReference>
<dbReference type="RefSeq" id="WP_048553057.1">
    <property type="nucleotide sequence ID" value="NZ_HF570958.1"/>
</dbReference>
<dbReference type="Pfam" id="PF01547">
    <property type="entry name" value="SBP_bac_1"/>
    <property type="match status" value="1"/>
</dbReference>
<dbReference type="PROSITE" id="PS51257">
    <property type="entry name" value="PROKAR_LIPOPROTEIN"/>
    <property type="match status" value="1"/>
</dbReference>
<evidence type="ECO:0000313" key="3">
    <source>
        <dbReference type="Proteomes" id="UP000035721"/>
    </source>
</evidence>
<dbReference type="OrthoDB" id="9762335at2"/>
<dbReference type="PANTHER" id="PTHR43649:SF12">
    <property type="entry name" value="DIACETYLCHITOBIOSE BINDING PROTEIN DASA"/>
    <property type="match status" value="1"/>
</dbReference>
<dbReference type="Gene3D" id="3.40.190.10">
    <property type="entry name" value="Periplasmic binding protein-like II"/>
    <property type="match status" value="1"/>
</dbReference>
<feature type="signal peptide" evidence="1">
    <location>
        <begin position="1"/>
        <end position="22"/>
    </location>
</feature>
<evidence type="ECO:0000256" key="1">
    <source>
        <dbReference type="SAM" id="SignalP"/>
    </source>
</evidence>
<dbReference type="EMBL" id="CAJB01000023">
    <property type="protein sequence ID" value="CCH76304.1"/>
    <property type="molecule type" value="Genomic_DNA"/>
</dbReference>
<dbReference type="STRING" id="1194083.BN12_1190021"/>
<keyword evidence="3" id="KW-1185">Reference proteome</keyword>
<protein>
    <submittedName>
        <fullName evidence="2">Putative Extracellular solute-binding protein family 1</fullName>
    </submittedName>
</protein>
<sequence>MRHTQVARYAIGALGVSSLLLASACGAGSKTGAAQAKNVGCDITQPTSSTTVNVLAYNSSAIDPFTNTMIASCGSDTLKFKHDPIDFAGQVQKTATTLNGTTGTYDIVEGYSLVIPQYADKLEPLDSYFAKYKDKFKLGDLDKTMLEGMTYDGKLYGLPTQANVTTFAYRKDIFDELGIQPPKTFEELKAAAAKIQASGKVKYPLAMPLLASGDISTRYSLGLYSQGTSYIDPTTKKLTFTSPAGTKSLQWLKDLTPYMDPQVTTFDQPKVQQQMFNGTAAIAEMYSGRMLDLTQEKNSKYYKDFGFFTAPSLEPGGKPWATVSVDGWTIPKNTKVDKDLLFQVMAASISEAAAKDAVPAALPSRTGIANASNMPWYDAVQGALSAGAPTPPMERWTSDLQTQTREFLAQGITGKVSVQDALQKAQAVGEKVIAADGS</sequence>
<organism evidence="2 3">
    <name type="scientific">Nostocoides japonicum T1-X7</name>
    <dbReference type="NCBI Taxonomy" id="1194083"/>
    <lineage>
        <taxon>Bacteria</taxon>
        <taxon>Bacillati</taxon>
        <taxon>Actinomycetota</taxon>
        <taxon>Actinomycetes</taxon>
        <taxon>Micrococcales</taxon>
        <taxon>Intrasporangiaceae</taxon>
        <taxon>Nostocoides</taxon>
    </lineage>
</organism>
<gene>
    <name evidence="2" type="ORF">BN12_1190021</name>
</gene>
<dbReference type="InterPro" id="IPR006059">
    <property type="entry name" value="SBP"/>
</dbReference>
<name>A0A077LWC9_9MICO</name>